<feature type="region of interest" description="Disordered" evidence="1">
    <location>
        <begin position="67"/>
        <end position="93"/>
    </location>
</feature>
<dbReference type="AlphaFoldDB" id="A0A8H6CGC3"/>
<comment type="caution">
    <text evidence="2">The sequence shown here is derived from an EMBL/GenBank/DDBJ whole genome shotgun (WGS) entry which is preliminary data.</text>
</comment>
<name>A0A8H6CGC3_9LECA</name>
<dbReference type="Proteomes" id="UP000593566">
    <property type="component" value="Unassembled WGS sequence"/>
</dbReference>
<evidence type="ECO:0000313" key="3">
    <source>
        <dbReference type="Proteomes" id="UP000593566"/>
    </source>
</evidence>
<accession>A0A8H6CGC3</accession>
<gene>
    <name evidence="2" type="ORF">HO133_000779</name>
</gene>
<evidence type="ECO:0000313" key="2">
    <source>
        <dbReference type="EMBL" id="KAF6222731.1"/>
    </source>
</evidence>
<dbReference type="GeneID" id="59329197"/>
<organism evidence="2 3">
    <name type="scientific">Letharia lupina</name>
    <dbReference type="NCBI Taxonomy" id="560253"/>
    <lineage>
        <taxon>Eukaryota</taxon>
        <taxon>Fungi</taxon>
        <taxon>Dikarya</taxon>
        <taxon>Ascomycota</taxon>
        <taxon>Pezizomycotina</taxon>
        <taxon>Lecanoromycetes</taxon>
        <taxon>OSLEUM clade</taxon>
        <taxon>Lecanoromycetidae</taxon>
        <taxon>Lecanorales</taxon>
        <taxon>Lecanorineae</taxon>
        <taxon>Parmeliaceae</taxon>
        <taxon>Letharia</taxon>
    </lineage>
</organism>
<keyword evidence="3" id="KW-1185">Reference proteome</keyword>
<dbReference type="EMBL" id="JACCJB010000011">
    <property type="protein sequence ID" value="KAF6222731.1"/>
    <property type="molecule type" value="Genomic_DNA"/>
</dbReference>
<protein>
    <submittedName>
        <fullName evidence="2">Uncharacterized protein</fullName>
    </submittedName>
</protein>
<evidence type="ECO:0000256" key="1">
    <source>
        <dbReference type="SAM" id="MobiDB-lite"/>
    </source>
</evidence>
<dbReference type="RefSeq" id="XP_037152077.1">
    <property type="nucleotide sequence ID" value="XM_037291715.1"/>
</dbReference>
<proteinExistence type="predicted"/>
<sequence length="156" mass="17121">MGTYSGGPVGDLDADYVQTATIQNTRPFDPDLPGYQYNFLPVDDGSWRRVQIDVDWLNTLTPSPRAQHVRLDQPRRPSYRHGHGQQSGMPGASGAVDVFKNASAGIERYRTMSTQVRVMSLPTSGATASQEDVKILFGDKTPTAGYRASEIDKPYG</sequence>
<reference evidence="2 3" key="1">
    <citation type="journal article" date="2020" name="Genomics">
        <title>Complete, high-quality genomes from long-read metagenomic sequencing of two wolf lichen thalli reveals enigmatic genome architecture.</title>
        <authorList>
            <person name="McKenzie S.K."/>
            <person name="Walston R.F."/>
            <person name="Allen J.L."/>
        </authorList>
    </citation>
    <scope>NUCLEOTIDE SEQUENCE [LARGE SCALE GENOMIC DNA]</scope>
    <source>
        <strain evidence="2">WasteWater1</strain>
    </source>
</reference>